<dbReference type="InterPro" id="IPR047676">
    <property type="entry name" value="FxLYD_dom"/>
</dbReference>
<keyword evidence="3" id="KW-1185">Reference proteome</keyword>
<protein>
    <submittedName>
        <fullName evidence="2">FxLYD domain-containing protein</fullName>
    </submittedName>
</protein>
<sequence>MGENKKNKINLKAIFSSKKNIAIAIVVFIIICGGTFGYLKYDNNRYQTGQGLTDKEKRENIEDLVKKEDYEGANTLAENYYYYDKNIDNLKDYNLNIKICKEKKLKSFDEAEDFKQKSMFNSKPSIPIVNDEIKPPVIEKFDIVSQDDRNMWLELQVTVTNPNKNKTIDYIEIGFDFLDSNKNLVDTNWTNDTNIQPNSRRIITKSIKNNNKGLTITPKIIKYTSN</sequence>
<organism evidence="2 3">
    <name type="scientific">Clostridium weizhouense</name>
    <dbReference type="NCBI Taxonomy" id="2859781"/>
    <lineage>
        <taxon>Bacteria</taxon>
        <taxon>Bacillati</taxon>
        <taxon>Bacillota</taxon>
        <taxon>Clostridia</taxon>
        <taxon>Eubacteriales</taxon>
        <taxon>Clostridiaceae</taxon>
        <taxon>Clostridium</taxon>
    </lineage>
</organism>
<keyword evidence="1" id="KW-0812">Transmembrane</keyword>
<evidence type="ECO:0000256" key="1">
    <source>
        <dbReference type="SAM" id="Phobius"/>
    </source>
</evidence>
<name>A0ABS7AJF2_9CLOT</name>
<dbReference type="Proteomes" id="UP001519921">
    <property type="component" value="Unassembled WGS sequence"/>
</dbReference>
<feature type="transmembrane region" description="Helical" evidence="1">
    <location>
        <begin position="21"/>
        <end position="39"/>
    </location>
</feature>
<dbReference type="RefSeq" id="WP_219777842.1">
    <property type="nucleotide sequence ID" value="NZ_JAHXPT010000001.1"/>
</dbReference>
<reference evidence="2 3" key="1">
    <citation type="submission" date="2021-07" db="EMBL/GenBank/DDBJ databases">
        <title>Clostridium weizhouense sp. nov., an anaerobic bacterium isolated from activated sludge of Petroleum wastewater.</title>
        <authorList>
            <person name="Li Q."/>
        </authorList>
    </citation>
    <scope>NUCLEOTIDE SEQUENCE [LARGE SCALE GENOMIC DNA]</scope>
    <source>
        <strain evidence="2 3">YB-6</strain>
    </source>
</reference>
<gene>
    <name evidence="2" type="ORF">KYD98_01615</name>
</gene>
<proteinExistence type="predicted"/>
<evidence type="ECO:0000313" key="2">
    <source>
        <dbReference type="EMBL" id="MBW6408786.1"/>
    </source>
</evidence>
<dbReference type="EMBL" id="JAHXPT010000001">
    <property type="protein sequence ID" value="MBW6408786.1"/>
    <property type="molecule type" value="Genomic_DNA"/>
</dbReference>
<dbReference type="NCBIfam" id="NF038353">
    <property type="entry name" value="FxLYD_dom"/>
    <property type="match status" value="1"/>
</dbReference>
<evidence type="ECO:0000313" key="3">
    <source>
        <dbReference type="Proteomes" id="UP001519921"/>
    </source>
</evidence>
<accession>A0ABS7AJF2</accession>
<keyword evidence="1" id="KW-0472">Membrane</keyword>
<keyword evidence="1" id="KW-1133">Transmembrane helix</keyword>
<comment type="caution">
    <text evidence="2">The sequence shown here is derived from an EMBL/GenBank/DDBJ whole genome shotgun (WGS) entry which is preliminary data.</text>
</comment>